<proteinExistence type="inferred from homology"/>
<organism evidence="4 5">
    <name type="scientific">Candidatus Komeilibacteria bacterium RIFCSPHIGHO2_01_FULL_52_14</name>
    <dbReference type="NCBI Taxonomy" id="1798549"/>
    <lineage>
        <taxon>Bacteria</taxon>
        <taxon>Candidatus Komeiliibacteriota</taxon>
    </lineage>
</organism>
<dbReference type="AlphaFoldDB" id="A0A1G2BIQ5"/>
<evidence type="ECO:0000256" key="3">
    <source>
        <dbReference type="HAMAP-Rule" id="MF_00023"/>
    </source>
</evidence>
<dbReference type="CDD" id="cd09294">
    <property type="entry name" value="SmpB"/>
    <property type="match status" value="1"/>
</dbReference>
<dbReference type="InterPro" id="IPR000037">
    <property type="entry name" value="SsrA-bd_prot"/>
</dbReference>
<accession>A0A1G2BIQ5</accession>
<keyword evidence="2 3" id="KW-0694">RNA-binding</keyword>
<dbReference type="HAMAP" id="MF_00023">
    <property type="entry name" value="SmpB"/>
    <property type="match status" value="1"/>
</dbReference>
<gene>
    <name evidence="3" type="primary">smpB</name>
    <name evidence="4" type="ORF">A2677_00760</name>
</gene>
<dbReference type="InterPro" id="IPR020081">
    <property type="entry name" value="SsrA-bd_prot_CS"/>
</dbReference>
<keyword evidence="1 3" id="KW-0963">Cytoplasm</keyword>
<comment type="caution">
    <text evidence="4">The sequence shown here is derived from an EMBL/GenBank/DDBJ whole genome shotgun (WGS) entry which is preliminary data.</text>
</comment>
<comment type="similarity">
    <text evidence="3">Belongs to the SmpB family.</text>
</comment>
<reference evidence="4 5" key="1">
    <citation type="journal article" date="2016" name="Nat. Commun.">
        <title>Thousands of microbial genomes shed light on interconnected biogeochemical processes in an aquifer system.</title>
        <authorList>
            <person name="Anantharaman K."/>
            <person name="Brown C.T."/>
            <person name="Hug L.A."/>
            <person name="Sharon I."/>
            <person name="Castelle C.J."/>
            <person name="Probst A.J."/>
            <person name="Thomas B.C."/>
            <person name="Singh A."/>
            <person name="Wilkins M.J."/>
            <person name="Karaoz U."/>
            <person name="Brodie E.L."/>
            <person name="Williams K.H."/>
            <person name="Hubbard S.S."/>
            <person name="Banfield J.F."/>
        </authorList>
    </citation>
    <scope>NUCLEOTIDE SEQUENCE [LARGE SCALE GENOMIC DNA]</scope>
</reference>
<dbReference type="PANTHER" id="PTHR30308">
    <property type="entry name" value="TMRNA-BINDING COMPONENT OF TRANS-TRANSLATION TAGGING COMPLEX"/>
    <property type="match status" value="1"/>
</dbReference>
<evidence type="ECO:0000313" key="5">
    <source>
        <dbReference type="Proteomes" id="UP000177817"/>
    </source>
</evidence>
<protein>
    <recommendedName>
        <fullName evidence="3">SsrA-binding protein</fullName>
    </recommendedName>
    <alternativeName>
        <fullName evidence="3">Small protein B</fullName>
    </alternativeName>
</protein>
<evidence type="ECO:0000256" key="1">
    <source>
        <dbReference type="ARBA" id="ARBA00022490"/>
    </source>
</evidence>
<dbReference type="GO" id="GO:0070929">
    <property type="term" value="P:trans-translation"/>
    <property type="evidence" value="ECO:0007669"/>
    <property type="project" value="UniProtKB-UniRule"/>
</dbReference>
<dbReference type="PROSITE" id="PS01317">
    <property type="entry name" value="SSRP"/>
    <property type="match status" value="1"/>
</dbReference>
<dbReference type="Pfam" id="PF01668">
    <property type="entry name" value="SmpB"/>
    <property type="match status" value="1"/>
</dbReference>
<sequence length="147" mass="16610">MDLARNKKAYFNYQVLETFEAGIVLSGAEVKAAKEGRVTLDGAYVRIQGGEAWLINATIARYSKSGADQSNYVPDRNRKLLLTKREIEKIAGSLGQNGLTVVPLSVYSSRRLVKIKIALARGKRTIDKREAIKEKDYRRRLNARVRR</sequence>
<dbReference type="PANTHER" id="PTHR30308:SF2">
    <property type="entry name" value="SSRA-BINDING PROTEIN"/>
    <property type="match status" value="1"/>
</dbReference>
<dbReference type="GO" id="GO:0070930">
    <property type="term" value="P:trans-translation-dependent protein tagging"/>
    <property type="evidence" value="ECO:0007669"/>
    <property type="project" value="TreeGrafter"/>
</dbReference>
<dbReference type="Proteomes" id="UP000177817">
    <property type="component" value="Unassembled WGS sequence"/>
</dbReference>
<comment type="subcellular location">
    <subcellularLocation>
        <location evidence="3">Cytoplasm</location>
    </subcellularLocation>
    <text evidence="3">The tmRNA-SmpB complex associates with stalled 70S ribosomes.</text>
</comment>
<dbReference type="NCBIfam" id="NF003843">
    <property type="entry name" value="PRK05422.1"/>
    <property type="match status" value="1"/>
</dbReference>
<dbReference type="SUPFAM" id="SSF74982">
    <property type="entry name" value="Small protein B (SmpB)"/>
    <property type="match status" value="1"/>
</dbReference>
<evidence type="ECO:0000256" key="2">
    <source>
        <dbReference type="ARBA" id="ARBA00022884"/>
    </source>
</evidence>
<evidence type="ECO:0000313" key="4">
    <source>
        <dbReference type="EMBL" id="OGY88965.1"/>
    </source>
</evidence>
<dbReference type="EMBL" id="MHKK01000047">
    <property type="protein sequence ID" value="OGY88965.1"/>
    <property type="molecule type" value="Genomic_DNA"/>
</dbReference>
<dbReference type="GO" id="GO:0005829">
    <property type="term" value="C:cytosol"/>
    <property type="evidence" value="ECO:0007669"/>
    <property type="project" value="TreeGrafter"/>
</dbReference>
<dbReference type="InterPro" id="IPR023620">
    <property type="entry name" value="SmpB"/>
</dbReference>
<dbReference type="GO" id="GO:0003723">
    <property type="term" value="F:RNA binding"/>
    <property type="evidence" value="ECO:0007669"/>
    <property type="project" value="UniProtKB-UniRule"/>
</dbReference>
<comment type="function">
    <text evidence="3">Required for rescue of stalled ribosomes mediated by trans-translation. Binds to transfer-messenger RNA (tmRNA), required for stable association of tmRNA with ribosomes. tmRNA and SmpB together mimic tRNA shape, replacing the anticodon stem-loop with SmpB. tmRNA is encoded by the ssrA gene; the 2 termini fold to resemble tRNA(Ala) and it encodes a 'tag peptide', a short internal open reading frame. During trans-translation Ala-aminoacylated tmRNA acts like a tRNA, entering the A-site of stalled ribosomes, displacing the stalled mRNA. The ribosome then switches to translate the ORF on the tmRNA; the nascent peptide is terminated with the 'tag peptide' encoded by the tmRNA and targeted for degradation. The ribosome is freed to recommence translation, which seems to be the essential function of trans-translation.</text>
</comment>
<dbReference type="NCBIfam" id="TIGR00086">
    <property type="entry name" value="smpB"/>
    <property type="match status" value="1"/>
</dbReference>
<dbReference type="Gene3D" id="2.40.280.10">
    <property type="match status" value="1"/>
</dbReference>
<name>A0A1G2BIQ5_9BACT</name>